<accession>A0ABD1R185</accession>
<comment type="subcellular location">
    <subcellularLocation>
        <location evidence="1 7">Membrane</location>
        <topology evidence="1 7">Single-pass type I membrane protein</topology>
    </subcellularLocation>
</comment>
<dbReference type="Proteomes" id="UP001604277">
    <property type="component" value="Unassembled WGS sequence"/>
</dbReference>
<evidence type="ECO:0000256" key="1">
    <source>
        <dbReference type="ARBA" id="ARBA00004479"/>
    </source>
</evidence>
<evidence type="ECO:0000256" key="5">
    <source>
        <dbReference type="ARBA" id="ARBA00022989"/>
    </source>
</evidence>
<sequence>MGSENYTKAILMVVVLSMQGGFGIRFVVDREECVSHNIEYEGDTVHISFVAVKADAPWHYGDHGVDLTIKGPSGEQIYEFQDKTSEKYKFLAHRKGLYRFCFTNKSPYHETIDFDVYVTHFVYDNQHVKDEHFRPLLEQISKLEDALYSIQFEQHWLEAQSDRQTFVNKGIRRGAIQKAILESVALIGSSALQLYLLRRIFEYKRGISRV</sequence>
<dbReference type="Pfam" id="PF01105">
    <property type="entry name" value="EMP24_GP25L"/>
    <property type="match status" value="1"/>
</dbReference>
<evidence type="ECO:0000313" key="10">
    <source>
        <dbReference type="Proteomes" id="UP001604277"/>
    </source>
</evidence>
<name>A0ABD1R185_9LAMI</name>
<feature type="domain" description="GOLD" evidence="8">
    <location>
        <begin position="31"/>
        <end position="118"/>
    </location>
</feature>
<evidence type="ECO:0000259" key="8">
    <source>
        <dbReference type="PROSITE" id="PS50866"/>
    </source>
</evidence>
<keyword evidence="5" id="KW-1133">Transmembrane helix</keyword>
<dbReference type="GO" id="GO:0016020">
    <property type="term" value="C:membrane"/>
    <property type="evidence" value="ECO:0007669"/>
    <property type="project" value="UniProtKB-SubCell"/>
</dbReference>
<evidence type="ECO:0000256" key="7">
    <source>
        <dbReference type="RuleBase" id="RU003827"/>
    </source>
</evidence>
<evidence type="ECO:0000256" key="6">
    <source>
        <dbReference type="ARBA" id="ARBA00023136"/>
    </source>
</evidence>
<keyword evidence="6" id="KW-0472">Membrane</keyword>
<dbReference type="AlphaFoldDB" id="A0ABD1R185"/>
<dbReference type="InterPro" id="IPR009038">
    <property type="entry name" value="GOLD_dom"/>
</dbReference>
<comment type="similarity">
    <text evidence="2 7">Belongs to the EMP24/GP25L family.</text>
</comment>
<keyword evidence="4" id="KW-0732">Signal</keyword>
<comment type="caution">
    <text evidence="9">The sequence shown here is derived from an EMBL/GenBank/DDBJ whole genome shotgun (WGS) entry which is preliminary data.</text>
</comment>
<dbReference type="InterPro" id="IPR015720">
    <property type="entry name" value="Emp24-like"/>
</dbReference>
<evidence type="ECO:0000256" key="3">
    <source>
        <dbReference type="ARBA" id="ARBA00022692"/>
    </source>
</evidence>
<organism evidence="9 10">
    <name type="scientific">Forsythia ovata</name>
    <dbReference type="NCBI Taxonomy" id="205694"/>
    <lineage>
        <taxon>Eukaryota</taxon>
        <taxon>Viridiplantae</taxon>
        <taxon>Streptophyta</taxon>
        <taxon>Embryophyta</taxon>
        <taxon>Tracheophyta</taxon>
        <taxon>Spermatophyta</taxon>
        <taxon>Magnoliopsida</taxon>
        <taxon>eudicotyledons</taxon>
        <taxon>Gunneridae</taxon>
        <taxon>Pentapetalae</taxon>
        <taxon>asterids</taxon>
        <taxon>lamiids</taxon>
        <taxon>Lamiales</taxon>
        <taxon>Oleaceae</taxon>
        <taxon>Forsythieae</taxon>
        <taxon>Forsythia</taxon>
    </lineage>
</organism>
<dbReference type="PANTHER" id="PTHR22811">
    <property type="entry name" value="TRANSMEMBRANE EMP24 DOMAIN-CONTAINING PROTEIN"/>
    <property type="match status" value="1"/>
</dbReference>
<evidence type="ECO:0000313" key="9">
    <source>
        <dbReference type="EMBL" id="KAL2482210.1"/>
    </source>
</evidence>
<reference evidence="10" key="1">
    <citation type="submission" date="2024-07" db="EMBL/GenBank/DDBJ databases">
        <title>Two chromosome-level genome assemblies of Korean endemic species Abeliophyllum distichum and Forsythia ovata (Oleaceae).</title>
        <authorList>
            <person name="Jang H."/>
        </authorList>
    </citation>
    <scope>NUCLEOTIDE SEQUENCE [LARGE SCALE GENOMIC DNA]</scope>
</reference>
<dbReference type="PROSITE" id="PS50866">
    <property type="entry name" value="GOLD"/>
    <property type="match status" value="1"/>
</dbReference>
<gene>
    <name evidence="9" type="ORF">Fot_43654</name>
</gene>
<evidence type="ECO:0000256" key="2">
    <source>
        <dbReference type="ARBA" id="ARBA00007104"/>
    </source>
</evidence>
<protein>
    <submittedName>
        <fullName evidence="9">Transmembrane emp24 domain-containing protein p24beta2</fullName>
    </submittedName>
</protein>
<evidence type="ECO:0000256" key="4">
    <source>
        <dbReference type="ARBA" id="ARBA00022729"/>
    </source>
</evidence>
<proteinExistence type="inferred from homology"/>
<keyword evidence="3 7" id="KW-0812">Transmembrane</keyword>
<keyword evidence="10" id="KW-1185">Reference proteome</keyword>
<dbReference type="SMART" id="SM01190">
    <property type="entry name" value="EMP24_GP25L"/>
    <property type="match status" value="1"/>
</dbReference>
<dbReference type="EMBL" id="JBFOLJ010000013">
    <property type="protein sequence ID" value="KAL2482210.1"/>
    <property type="molecule type" value="Genomic_DNA"/>
</dbReference>